<proteinExistence type="predicted"/>
<dbReference type="InterPro" id="IPR013083">
    <property type="entry name" value="Znf_RING/FYVE/PHD"/>
</dbReference>
<dbReference type="PROSITE" id="PS00518">
    <property type="entry name" value="ZF_RING_1"/>
    <property type="match status" value="1"/>
</dbReference>
<dbReference type="PROSITE" id="PS50089">
    <property type="entry name" value="ZF_RING_2"/>
    <property type="match status" value="1"/>
</dbReference>
<comment type="caution">
    <text evidence="8">The sequence shown here is derived from an EMBL/GenBank/DDBJ whole genome shotgun (WGS) entry which is preliminary data.</text>
</comment>
<dbReference type="AlphaFoldDB" id="A0A2S6CF61"/>
<evidence type="ECO:0000256" key="3">
    <source>
        <dbReference type="ARBA" id="ARBA00022771"/>
    </source>
</evidence>
<dbReference type="Pfam" id="PF13639">
    <property type="entry name" value="zf-RING_2"/>
    <property type="match status" value="1"/>
</dbReference>
<keyword evidence="5" id="KW-0862">Zinc</keyword>
<dbReference type="STRING" id="357750.A0A2S6CF61"/>
<reference evidence="9" key="1">
    <citation type="journal article" date="2017" name="bioRxiv">
        <title>Conservation of a gene cluster reveals novel cercosporin biosynthetic mechanisms and extends production to the genus Colletotrichum.</title>
        <authorList>
            <person name="de Jonge R."/>
            <person name="Ebert M.K."/>
            <person name="Huitt-Roehl C.R."/>
            <person name="Pal P."/>
            <person name="Suttle J.C."/>
            <person name="Spanner R.E."/>
            <person name="Neubauer J.D."/>
            <person name="Jurick W.M.II."/>
            <person name="Stott K.A."/>
            <person name="Secor G.A."/>
            <person name="Thomma B.P.H.J."/>
            <person name="Van de Peer Y."/>
            <person name="Townsend C.A."/>
            <person name="Bolton M.D."/>
        </authorList>
    </citation>
    <scope>NUCLEOTIDE SEQUENCE [LARGE SCALE GENOMIC DNA]</scope>
    <source>
        <strain evidence="9">CBS538.71</strain>
    </source>
</reference>
<keyword evidence="2" id="KW-0479">Metal-binding</keyword>
<dbReference type="GO" id="GO:0016567">
    <property type="term" value="P:protein ubiquitination"/>
    <property type="evidence" value="ECO:0007669"/>
    <property type="project" value="TreeGrafter"/>
</dbReference>
<evidence type="ECO:0000256" key="6">
    <source>
        <dbReference type="PROSITE-ProRule" id="PRU00175"/>
    </source>
</evidence>
<keyword evidence="9" id="KW-1185">Reference proteome</keyword>
<gene>
    <name evidence="8" type="ORF">CBER1_04506</name>
</gene>
<dbReference type="GO" id="GO:0000151">
    <property type="term" value="C:ubiquitin ligase complex"/>
    <property type="evidence" value="ECO:0007669"/>
    <property type="project" value="TreeGrafter"/>
</dbReference>
<evidence type="ECO:0000313" key="8">
    <source>
        <dbReference type="EMBL" id="PPJ58341.1"/>
    </source>
</evidence>
<name>A0A2S6CF61_9PEZI</name>
<dbReference type="EMBL" id="PNEN01000465">
    <property type="protein sequence ID" value="PPJ58341.1"/>
    <property type="molecule type" value="Genomic_DNA"/>
</dbReference>
<keyword evidence="1" id="KW-0808">Transferase</keyword>
<evidence type="ECO:0000256" key="5">
    <source>
        <dbReference type="ARBA" id="ARBA00022833"/>
    </source>
</evidence>
<dbReference type="PANTHER" id="PTHR15067">
    <property type="entry name" value="E3 UBIQUITIN-PROTEIN LIGASE RNF8"/>
    <property type="match status" value="1"/>
</dbReference>
<dbReference type="Proteomes" id="UP000237631">
    <property type="component" value="Unassembled WGS sequence"/>
</dbReference>
<dbReference type="SMART" id="SM00184">
    <property type="entry name" value="RING"/>
    <property type="match status" value="1"/>
</dbReference>
<evidence type="ECO:0000313" key="9">
    <source>
        <dbReference type="Proteomes" id="UP000237631"/>
    </source>
</evidence>
<evidence type="ECO:0000256" key="4">
    <source>
        <dbReference type="ARBA" id="ARBA00022786"/>
    </source>
</evidence>
<evidence type="ECO:0000256" key="2">
    <source>
        <dbReference type="ARBA" id="ARBA00022723"/>
    </source>
</evidence>
<dbReference type="SUPFAM" id="SSF57850">
    <property type="entry name" value="RING/U-box"/>
    <property type="match status" value="1"/>
</dbReference>
<dbReference type="GO" id="GO:0008270">
    <property type="term" value="F:zinc ion binding"/>
    <property type="evidence" value="ECO:0007669"/>
    <property type="project" value="UniProtKB-KW"/>
</dbReference>
<keyword evidence="3 6" id="KW-0863">Zinc-finger</keyword>
<sequence length="288" mass="32713">MSLLSRRDYMSQLAIEDSDICHEPMSNPARTNCRHFYCFECLKAWLESNNTCPTCRTQLFVETNQITEQNVERQSGFLPPVPARRLSRSGELEATVSRLEGAPISPGVVERMAGEKVQQPPQPTEQHVEPHDQSIAASMPDHGELSYNDIQTYANQLQAQSGTQTREATFNGTAMFRLFERLFPESATLPDWNEGLTTHNVLYTFVLSDGTAWLVYTSGEVPARFNGSGSGPQRDELIRAWTRRQSEWADKVRECLNPAEQGRNLLVELQRLLQEDAELPFNQYNIIF</sequence>
<dbReference type="InterPro" id="IPR017907">
    <property type="entry name" value="Znf_RING_CS"/>
</dbReference>
<dbReference type="GO" id="GO:0006511">
    <property type="term" value="P:ubiquitin-dependent protein catabolic process"/>
    <property type="evidence" value="ECO:0007669"/>
    <property type="project" value="TreeGrafter"/>
</dbReference>
<keyword evidence="4" id="KW-0833">Ubl conjugation pathway</keyword>
<feature type="domain" description="RING-type" evidence="7">
    <location>
        <begin position="20"/>
        <end position="56"/>
    </location>
</feature>
<protein>
    <recommendedName>
        <fullName evidence="7">RING-type domain-containing protein</fullName>
    </recommendedName>
</protein>
<dbReference type="GO" id="GO:0061630">
    <property type="term" value="F:ubiquitin protein ligase activity"/>
    <property type="evidence" value="ECO:0007669"/>
    <property type="project" value="TreeGrafter"/>
</dbReference>
<dbReference type="PANTHER" id="PTHR15067:SF4">
    <property type="entry name" value="E3 UBIQUITIN-PROTEIN LIGASE RNF8"/>
    <property type="match status" value="1"/>
</dbReference>
<dbReference type="OrthoDB" id="3646777at2759"/>
<accession>A0A2S6CF61</accession>
<dbReference type="Gene3D" id="3.30.40.10">
    <property type="entry name" value="Zinc/RING finger domain, C3HC4 (zinc finger)"/>
    <property type="match status" value="1"/>
</dbReference>
<organism evidence="8 9">
    <name type="scientific">Cercospora berteroae</name>
    <dbReference type="NCBI Taxonomy" id="357750"/>
    <lineage>
        <taxon>Eukaryota</taxon>
        <taxon>Fungi</taxon>
        <taxon>Dikarya</taxon>
        <taxon>Ascomycota</taxon>
        <taxon>Pezizomycotina</taxon>
        <taxon>Dothideomycetes</taxon>
        <taxon>Dothideomycetidae</taxon>
        <taxon>Mycosphaerellales</taxon>
        <taxon>Mycosphaerellaceae</taxon>
        <taxon>Cercospora</taxon>
    </lineage>
</organism>
<dbReference type="InterPro" id="IPR001841">
    <property type="entry name" value="Znf_RING"/>
</dbReference>
<evidence type="ECO:0000259" key="7">
    <source>
        <dbReference type="PROSITE" id="PS50089"/>
    </source>
</evidence>
<evidence type="ECO:0000256" key="1">
    <source>
        <dbReference type="ARBA" id="ARBA00022679"/>
    </source>
</evidence>
<dbReference type="GO" id="GO:0005829">
    <property type="term" value="C:cytosol"/>
    <property type="evidence" value="ECO:0007669"/>
    <property type="project" value="TreeGrafter"/>
</dbReference>